<dbReference type="Gene3D" id="3.40.50.300">
    <property type="entry name" value="P-loop containing nucleotide triphosphate hydrolases"/>
    <property type="match status" value="1"/>
</dbReference>
<dbReference type="OrthoDB" id="448448at2759"/>
<feature type="region of interest" description="Disordered" evidence="4">
    <location>
        <begin position="362"/>
        <end position="383"/>
    </location>
</feature>
<dbReference type="GO" id="GO:0006281">
    <property type="term" value="P:DNA repair"/>
    <property type="evidence" value="ECO:0007669"/>
    <property type="project" value="TreeGrafter"/>
</dbReference>
<evidence type="ECO:0000259" key="6">
    <source>
        <dbReference type="PROSITE" id="PS51194"/>
    </source>
</evidence>
<evidence type="ECO:0000256" key="2">
    <source>
        <dbReference type="ARBA" id="ARBA00022801"/>
    </source>
</evidence>
<evidence type="ECO:0000256" key="4">
    <source>
        <dbReference type="SAM" id="MobiDB-lite"/>
    </source>
</evidence>
<proteinExistence type="predicted"/>
<dbReference type="GO" id="GO:0043596">
    <property type="term" value="C:nuclear replication fork"/>
    <property type="evidence" value="ECO:0007669"/>
    <property type="project" value="TreeGrafter"/>
</dbReference>
<feature type="domain" description="Helicase ATP-binding" evidence="5">
    <location>
        <begin position="1"/>
        <end position="66"/>
    </location>
</feature>
<dbReference type="Gene3D" id="3.40.50.10810">
    <property type="entry name" value="Tandem AAA-ATPase domain"/>
    <property type="match status" value="1"/>
</dbReference>
<feature type="domain" description="Helicase C-terminal" evidence="6">
    <location>
        <begin position="187"/>
        <end position="337"/>
    </location>
</feature>
<dbReference type="PANTHER" id="PTHR45766">
    <property type="entry name" value="DNA ANNEALING HELICASE AND ENDONUCLEASE ZRANB3 FAMILY MEMBER"/>
    <property type="match status" value="1"/>
</dbReference>
<dbReference type="InterPro" id="IPR049730">
    <property type="entry name" value="SNF2/RAD54-like_C"/>
</dbReference>
<name>A0A397HJG2_9GLOM</name>
<reference evidence="7 8" key="1">
    <citation type="submission" date="2018-08" db="EMBL/GenBank/DDBJ databases">
        <title>Genome and evolution of the arbuscular mycorrhizal fungus Diversispora epigaea (formerly Glomus versiforme) and its bacterial endosymbionts.</title>
        <authorList>
            <person name="Sun X."/>
            <person name="Fei Z."/>
            <person name="Harrison M."/>
        </authorList>
    </citation>
    <scope>NUCLEOTIDE SEQUENCE [LARGE SCALE GENOMIC DNA]</scope>
    <source>
        <strain evidence="7 8">IT104</strain>
    </source>
</reference>
<dbReference type="PROSITE" id="PS51194">
    <property type="entry name" value="HELICASE_CTER"/>
    <property type="match status" value="1"/>
</dbReference>
<evidence type="ECO:0000256" key="1">
    <source>
        <dbReference type="ARBA" id="ARBA00022741"/>
    </source>
</evidence>
<keyword evidence="8" id="KW-1185">Reference proteome</keyword>
<sequence length="793" mass="91582">MSEEYEDKFNIIVCDEAHYLRNRTTKRARNICPLIQKAKRALLLTGTPALSKPSELFSLANALDKSTFASFPQYGARYCAAVRGAFGWDYSGSSNLSELNWLLERTILIRRLKKDVELQLPPKTRQIIYVDIPASALREIQALQKESKKYHSIARTSTGSQRRDAELKGKALIVQMWSETGRSKVPAVQEYLFEIYNNSEKKFLIFAHHIEVLDSITEFIESKLKAKYIRIDGSTNQSRRQALVDEFQDDKRIRIAVLSLTAASAGLTLHSADLVIFAELFWNPSTLLQAEDRAHRIGRQGCVDIKYILVKDTSDSIQWEMVRQKLKVVGKMLDNNIDKVTMEEGTSFGAIDPDLLSWFGKVSGENDNKPESTNNNNDTTNDMKNIENIENTENIENIENTENIENIENIENTENIENIENTFNEEKLNNDQNSSHSSMNDLVKDDSLLKDESKEEDDLIELVDLVNYDDDLVNYDVNVKDETKDDYLVNDEVKDDYLVNDEMKDDDLIKGDGKDDLLMNDLEKDDAFPLMDFDDFDEWVKSDDTLFPKIETTCSENEIIDSNINLNDNNENLNNNMNEINADTTNNDSSYLEDLHTFKDLTTTTTTHTTAMTTTIANHQIKTQYFNQDESIYNNHNNIVDDDNETKSKCHWNSDSFVCYLKFINNHIWPPRNIMESREFKFLIIKHYINDMDIKDCKLKDELDEKSFNPEIICQQFGFNSFEELCNHYQKPSYNWNNNTNDNINNSNSIRNEAGENTNIKEEPKRKLKHKFDGDDDEISITLSPKKPKYSYN</sequence>
<gene>
    <name evidence="7" type="ORF">Glove_332g22</name>
</gene>
<evidence type="ECO:0008006" key="9">
    <source>
        <dbReference type="Google" id="ProtNLM"/>
    </source>
</evidence>
<evidence type="ECO:0000259" key="5">
    <source>
        <dbReference type="PROSITE" id="PS51192"/>
    </source>
</evidence>
<dbReference type="Pfam" id="PF00271">
    <property type="entry name" value="Helicase_C"/>
    <property type="match status" value="1"/>
</dbReference>
<dbReference type="GO" id="GO:0031297">
    <property type="term" value="P:replication fork processing"/>
    <property type="evidence" value="ECO:0007669"/>
    <property type="project" value="TreeGrafter"/>
</dbReference>
<dbReference type="AlphaFoldDB" id="A0A397HJG2"/>
<feature type="compositionally biased region" description="Low complexity" evidence="4">
    <location>
        <begin position="373"/>
        <end position="383"/>
    </location>
</feature>
<protein>
    <recommendedName>
        <fullName evidence="9">Helicase C-terminal domain-containing protein</fullName>
    </recommendedName>
</protein>
<organism evidence="7 8">
    <name type="scientific">Diversispora epigaea</name>
    <dbReference type="NCBI Taxonomy" id="1348612"/>
    <lineage>
        <taxon>Eukaryota</taxon>
        <taxon>Fungi</taxon>
        <taxon>Fungi incertae sedis</taxon>
        <taxon>Mucoromycota</taxon>
        <taxon>Glomeromycotina</taxon>
        <taxon>Glomeromycetes</taxon>
        <taxon>Diversisporales</taxon>
        <taxon>Diversisporaceae</taxon>
        <taxon>Diversispora</taxon>
    </lineage>
</organism>
<dbReference type="InterPro" id="IPR014001">
    <property type="entry name" value="Helicase_ATP-bd"/>
</dbReference>
<dbReference type="PANTHER" id="PTHR45766:SF6">
    <property type="entry name" value="SWI_SNF-RELATED MATRIX-ASSOCIATED ACTIN-DEPENDENT REGULATOR OF CHROMATIN SUBFAMILY A-LIKE PROTEIN 1"/>
    <property type="match status" value="1"/>
</dbReference>
<evidence type="ECO:0000256" key="3">
    <source>
        <dbReference type="ARBA" id="ARBA00022840"/>
    </source>
</evidence>
<dbReference type="GO" id="GO:0016787">
    <property type="term" value="F:hydrolase activity"/>
    <property type="evidence" value="ECO:0007669"/>
    <property type="project" value="UniProtKB-KW"/>
</dbReference>
<dbReference type="PROSITE" id="PS51192">
    <property type="entry name" value="HELICASE_ATP_BIND_1"/>
    <property type="match status" value="1"/>
</dbReference>
<dbReference type="Pfam" id="PF00176">
    <property type="entry name" value="SNF2-rel_dom"/>
    <property type="match status" value="1"/>
</dbReference>
<keyword evidence="2" id="KW-0378">Hydrolase</keyword>
<dbReference type="Proteomes" id="UP000266861">
    <property type="component" value="Unassembled WGS sequence"/>
</dbReference>
<evidence type="ECO:0000313" key="7">
    <source>
        <dbReference type="EMBL" id="RHZ63139.1"/>
    </source>
</evidence>
<dbReference type="STRING" id="1348612.A0A397HJG2"/>
<comment type="caution">
    <text evidence="7">The sequence shown here is derived from an EMBL/GenBank/DDBJ whole genome shotgun (WGS) entry which is preliminary data.</text>
</comment>
<dbReference type="InterPro" id="IPR027417">
    <property type="entry name" value="P-loop_NTPase"/>
</dbReference>
<dbReference type="InterPro" id="IPR038718">
    <property type="entry name" value="SNF2-like_sf"/>
</dbReference>
<dbReference type="SUPFAM" id="SSF52540">
    <property type="entry name" value="P-loop containing nucleoside triphosphate hydrolases"/>
    <property type="match status" value="1"/>
</dbReference>
<dbReference type="CDD" id="cd18793">
    <property type="entry name" value="SF2_C_SNF"/>
    <property type="match status" value="1"/>
</dbReference>
<dbReference type="InterPro" id="IPR000330">
    <property type="entry name" value="SNF2_N"/>
</dbReference>
<keyword evidence="1" id="KW-0547">Nucleotide-binding</keyword>
<dbReference type="SMART" id="SM00490">
    <property type="entry name" value="HELICc"/>
    <property type="match status" value="1"/>
</dbReference>
<dbReference type="GO" id="GO:0005524">
    <property type="term" value="F:ATP binding"/>
    <property type="evidence" value="ECO:0007669"/>
    <property type="project" value="InterPro"/>
</dbReference>
<keyword evidence="3" id="KW-0067">ATP-binding</keyword>
<feature type="region of interest" description="Disordered" evidence="4">
    <location>
        <begin position="739"/>
        <end position="793"/>
    </location>
</feature>
<dbReference type="EMBL" id="PQFF01000303">
    <property type="protein sequence ID" value="RHZ63139.1"/>
    <property type="molecule type" value="Genomic_DNA"/>
</dbReference>
<feature type="compositionally biased region" description="Low complexity" evidence="4">
    <location>
        <begin position="739"/>
        <end position="752"/>
    </location>
</feature>
<accession>A0A397HJG2</accession>
<dbReference type="InterPro" id="IPR001650">
    <property type="entry name" value="Helicase_C-like"/>
</dbReference>
<evidence type="ECO:0000313" key="8">
    <source>
        <dbReference type="Proteomes" id="UP000266861"/>
    </source>
</evidence>